<evidence type="ECO:0000313" key="2">
    <source>
        <dbReference type="Proteomes" id="UP000287144"/>
    </source>
</evidence>
<dbReference type="Proteomes" id="UP000287144">
    <property type="component" value="Unassembled WGS sequence"/>
</dbReference>
<dbReference type="AlphaFoldDB" id="A0A428T3R7"/>
<protein>
    <submittedName>
        <fullName evidence="1">Uncharacterized protein</fullName>
    </submittedName>
</protein>
<keyword evidence="2" id="KW-1185">Reference proteome</keyword>
<accession>A0A428T3R7</accession>
<gene>
    <name evidence="1" type="ORF">CEP52_011343</name>
</gene>
<name>A0A428T3R7_9HYPO</name>
<proteinExistence type="predicted"/>
<dbReference type="EMBL" id="NKCK01000135">
    <property type="protein sequence ID" value="RSL96667.1"/>
    <property type="molecule type" value="Genomic_DNA"/>
</dbReference>
<organism evidence="1 2">
    <name type="scientific">Fusarium oligoseptatum</name>
    <dbReference type="NCBI Taxonomy" id="2604345"/>
    <lineage>
        <taxon>Eukaryota</taxon>
        <taxon>Fungi</taxon>
        <taxon>Dikarya</taxon>
        <taxon>Ascomycota</taxon>
        <taxon>Pezizomycotina</taxon>
        <taxon>Sordariomycetes</taxon>
        <taxon>Hypocreomycetidae</taxon>
        <taxon>Hypocreales</taxon>
        <taxon>Nectriaceae</taxon>
        <taxon>Fusarium</taxon>
        <taxon>Fusarium solani species complex</taxon>
    </lineage>
</organism>
<comment type="caution">
    <text evidence="1">The sequence shown here is derived from an EMBL/GenBank/DDBJ whole genome shotgun (WGS) entry which is preliminary data.</text>
</comment>
<evidence type="ECO:0000313" key="1">
    <source>
        <dbReference type="EMBL" id="RSL96667.1"/>
    </source>
</evidence>
<reference evidence="1 2" key="1">
    <citation type="submission" date="2017-06" db="EMBL/GenBank/DDBJ databases">
        <title>Comparative genomic analysis of Ambrosia Fusariam Clade fungi.</title>
        <authorList>
            <person name="Stajich J.E."/>
            <person name="Carrillo J."/>
            <person name="Kijimoto T."/>
            <person name="Eskalen A."/>
            <person name="O'Donnell K."/>
            <person name="Kasson M."/>
        </authorList>
    </citation>
    <scope>NUCLEOTIDE SEQUENCE [LARGE SCALE GENOMIC DNA]</scope>
    <source>
        <strain evidence="1 2">NRRL62579</strain>
    </source>
</reference>
<sequence length="99" mass="11322">MTHDPNSIVMEKYYTAQRTSLPDLTLLALDIEFYFGYELAVHATRRAKLRSDRNNQIQEERDVVAELTDHQKRCAGLQQDNEGIMCSSPPLLTVASHFP</sequence>